<dbReference type="EMBL" id="FOSH01000014">
    <property type="protein sequence ID" value="SFK54673.1"/>
    <property type="molecule type" value="Genomic_DNA"/>
</dbReference>
<protein>
    <submittedName>
        <fullName evidence="2">Phage integrase family protein</fullName>
    </submittedName>
</protein>
<keyword evidence="1" id="KW-0233">DNA recombination</keyword>
<dbReference type="Gene3D" id="1.10.443.10">
    <property type="entry name" value="Intergrase catalytic core"/>
    <property type="match status" value="1"/>
</dbReference>
<dbReference type="Proteomes" id="UP000198924">
    <property type="component" value="Unassembled WGS sequence"/>
</dbReference>
<evidence type="ECO:0000313" key="2">
    <source>
        <dbReference type="EMBL" id="SFK54673.1"/>
    </source>
</evidence>
<dbReference type="GO" id="GO:0003677">
    <property type="term" value="F:DNA binding"/>
    <property type="evidence" value="ECO:0007669"/>
    <property type="project" value="InterPro"/>
</dbReference>
<gene>
    <name evidence="2" type="ORF">SAMN04488079_11436</name>
</gene>
<dbReference type="SUPFAM" id="SSF56349">
    <property type="entry name" value="DNA breaking-rejoining enzymes"/>
    <property type="match status" value="1"/>
</dbReference>
<proteinExistence type="predicted"/>
<dbReference type="RefSeq" id="WP_091714847.1">
    <property type="nucleotide sequence ID" value="NZ_FOSH01000014.1"/>
</dbReference>
<dbReference type="CDD" id="cd00397">
    <property type="entry name" value="DNA_BRE_C"/>
    <property type="match status" value="1"/>
</dbReference>
<organism evidence="2 3">
    <name type="scientific">Methylophaga sulfidovorans</name>
    <dbReference type="NCBI Taxonomy" id="45496"/>
    <lineage>
        <taxon>Bacteria</taxon>
        <taxon>Pseudomonadati</taxon>
        <taxon>Pseudomonadota</taxon>
        <taxon>Gammaproteobacteria</taxon>
        <taxon>Thiotrichales</taxon>
        <taxon>Piscirickettsiaceae</taxon>
        <taxon>Methylophaga</taxon>
    </lineage>
</organism>
<accession>A0A1I4AED6</accession>
<dbReference type="InterPro" id="IPR011010">
    <property type="entry name" value="DNA_brk_join_enz"/>
</dbReference>
<dbReference type="AlphaFoldDB" id="A0A1I4AED6"/>
<dbReference type="GO" id="GO:0006310">
    <property type="term" value="P:DNA recombination"/>
    <property type="evidence" value="ECO:0007669"/>
    <property type="project" value="UniProtKB-KW"/>
</dbReference>
<dbReference type="GO" id="GO:0015074">
    <property type="term" value="P:DNA integration"/>
    <property type="evidence" value="ECO:0007669"/>
    <property type="project" value="InterPro"/>
</dbReference>
<name>A0A1I4AED6_9GAMM</name>
<reference evidence="3" key="1">
    <citation type="submission" date="2016-10" db="EMBL/GenBank/DDBJ databases">
        <authorList>
            <person name="Varghese N."/>
            <person name="Submissions S."/>
        </authorList>
    </citation>
    <scope>NUCLEOTIDE SEQUENCE [LARGE SCALE GENOMIC DNA]</scope>
    <source>
        <strain evidence="3">DSM 11578</strain>
    </source>
</reference>
<evidence type="ECO:0000256" key="1">
    <source>
        <dbReference type="ARBA" id="ARBA00023172"/>
    </source>
</evidence>
<dbReference type="InterPro" id="IPR013762">
    <property type="entry name" value="Integrase-like_cat_sf"/>
</dbReference>
<evidence type="ECO:0000313" key="3">
    <source>
        <dbReference type="Proteomes" id="UP000198924"/>
    </source>
</evidence>
<dbReference type="OrthoDB" id="8883268at2"/>
<sequence length="297" mass="34450">MQDKTRQEYLSLAHYFFEEHMRNYPTNHLTDVIDCLDGLAKSYRPDYWRRIRKGIQLYLTAHKRFDDALKVNQHKNPVSTASRKSTIAKQARIKQVSNNELKLLSTKLRTAQDKALLGAVTLANFLGCRPTEMWSLKFTDDGTIVIEGAKKRETDDRGLNREVILPAELTERLKLAHTCLLSELRTENESRHKAMRRIQGRLNTVCRQIWPKRKYQISLYSFRHQISSNLKSSGMDRMELAAIMGHRTTDSSDRYGKPIKANTANVLIQCTEHSSLQVRLKQKYSPHSRELTQSHNI</sequence>
<keyword evidence="3" id="KW-1185">Reference proteome</keyword>